<protein>
    <recommendedName>
        <fullName evidence="7">DUF2782 domain-containing protein</fullName>
    </recommendedName>
</protein>
<evidence type="ECO:0000313" key="6">
    <source>
        <dbReference type="Proteomes" id="UP001253458"/>
    </source>
</evidence>
<keyword evidence="5" id="KW-1185">Reference proteome</keyword>
<accession>A0AAJ2F077</accession>
<reference evidence="3 5" key="1">
    <citation type="submission" date="2023-07" db="EMBL/GenBank/DDBJ databases">
        <title>Sorghum-associated microbial communities from plants grown in Nebraska, USA.</title>
        <authorList>
            <person name="Schachtman D."/>
        </authorList>
    </citation>
    <scope>NUCLEOTIDE SEQUENCE</scope>
    <source>
        <strain evidence="4 5">BE105</strain>
        <strain evidence="3">BE69</strain>
    </source>
</reference>
<evidence type="ECO:0000313" key="5">
    <source>
        <dbReference type="Proteomes" id="UP001249076"/>
    </source>
</evidence>
<feature type="signal peptide" evidence="2">
    <location>
        <begin position="1"/>
        <end position="19"/>
    </location>
</feature>
<feature type="region of interest" description="Disordered" evidence="1">
    <location>
        <begin position="17"/>
        <end position="115"/>
    </location>
</feature>
<evidence type="ECO:0000313" key="4">
    <source>
        <dbReference type="EMBL" id="MDR6836817.1"/>
    </source>
</evidence>
<organism evidence="3 6">
    <name type="scientific">Acidovorax delafieldii</name>
    <name type="common">Pseudomonas delafieldii</name>
    <dbReference type="NCBI Taxonomy" id="47920"/>
    <lineage>
        <taxon>Bacteria</taxon>
        <taxon>Pseudomonadati</taxon>
        <taxon>Pseudomonadota</taxon>
        <taxon>Betaproteobacteria</taxon>
        <taxon>Burkholderiales</taxon>
        <taxon>Comamonadaceae</taxon>
        <taxon>Acidovorax</taxon>
    </lineage>
</organism>
<dbReference type="AlphaFoldDB" id="A0AAJ2F077"/>
<dbReference type="Proteomes" id="UP001253458">
    <property type="component" value="Unassembled WGS sequence"/>
</dbReference>
<dbReference type="RefSeq" id="WP_209817235.1">
    <property type="nucleotide sequence ID" value="NZ_JAVDTL010000002.1"/>
</dbReference>
<dbReference type="EMBL" id="JAVDTL010000002">
    <property type="protein sequence ID" value="MDR6766245.1"/>
    <property type="molecule type" value="Genomic_DNA"/>
</dbReference>
<proteinExistence type="predicted"/>
<feature type="compositionally biased region" description="Low complexity" evidence="1">
    <location>
        <begin position="22"/>
        <end position="31"/>
    </location>
</feature>
<comment type="caution">
    <text evidence="3">The sequence shown here is derived from an EMBL/GenBank/DDBJ whole genome shotgun (WGS) entry which is preliminary data.</text>
</comment>
<feature type="compositionally biased region" description="Basic and acidic residues" evidence="1">
    <location>
        <begin position="50"/>
        <end position="68"/>
    </location>
</feature>
<evidence type="ECO:0008006" key="7">
    <source>
        <dbReference type="Google" id="ProtNLM"/>
    </source>
</evidence>
<dbReference type="EMBL" id="JAVDTS010000002">
    <property type="protein sequence ID" value="MDR6836817.1"/>
    <property type="molecule type" value="Genomic_DNA"/>
</dbReference>
<feature type="compositionally biased region" description="Polar residues" evidence="1">
    <location>
        <begin position="71"/>
        <end position="82"/>
    </location>
</feature>
<gene>
    <name evidence="3" type="ORF">J2W88_001510</name>
    <name evidence="4" type="ORF">J2W93_001645</name>
</gene>
<sequence>MRAVHLLLLLGMACGNAMAQTSSPSPAPAAAGTQREALPDPEPLSGRSNQRTERIQIEDAGSRVDELRVGGQTQNISVQPKTGNLPAYEVQSPDGARSRSGGNNGAETTTAPRVWNVFKF</sequence>
<dbReference type="Proteomes" id="UP001249076">
    <property type="component" value="Unassembled WGS sequence"/>
</dbReference>
<evidence type="ECO:0000256" key="2">
    <source>
        <dbReference type="SAM" id="SignalP"/>
    </source>
</evidence>
<name>A0AAJ2F077_ACIDE</name>
<feature type="chain" id="PRO_5042500823" description="DUF2782 domain-containing protein" evidence="2">
    <location>
        <begin position="20"/>
        <end position="120"/>
    </location>
</feature>
<evidence type="ECO:0000256" key="1">
    <source>
        <dbReference type="SAM" id="MobiDB-lite"/>
    </source>
</evidence>
<keyword evidence="2" id="KW-0732">Signal</keyword>
<evidence type="ECO:0000313" key="3">
    <source>
        <dbReference type="EMBL" id="MDR6766245.1"/>
    </source>
</evidence>